<dbReference type="AlphaFoldDB" id="A0A1I0MZ46"/>
<gene>
    <name evidence="1" type="ORF">SAMN05216170_0974</name>
</gene>
<organism evidence="1 2">
    <name type="scientific">Thermococcus thioreducens</name>
    <dbReference type="NCBI Taxonomy" id="277988"/>
    <lineage>
        <taxon>Archaea</taxon>
        <taxon>Methanobacteriati</taxon>
        <taxon>Methanobacteriota</taxon>
        <taxon>Thermococci</taxon>
        <taxon>Thermococcales</taxon>
        <taxon>Thermococcaceae</taxon>
        <taxon>Thermococcus</taxon>
    </lineage>
</organism>
<reference evidence="1 2" key="1">
    <citation type="submission" date="2016-10" db="EMBL/GenBank/DDBJ databases">
        <authorList>
            <person name="de Groot N.N."/>
        </authorList>
    </citation>
    <scope>NUCLEOTIDE SEQUENCE [LARGE SCALE GENOMIC DNA]</scope>
    <source>
        <strain evidence="1 2">OGL-20</strain>
    </source>
</reference>
<protein>
    <submittedName>
        <fullName evidence="1">Uncharacterized protein</fullName>
    </submittedName>
</protein>
<accession>A0A1I0MZ46</accession>
<evidence type="ECO:0000313" key="2">
    <source>
        <dbReference type="Proteomes" id="UP000182125"/>
    </source>
</evidence>
<evidence type="ECO:0000313" key="1">
    <source>
        <dbReference type="EMBL" id="SEV93629.1"/>
    </source>
</evidence>
<name>A0A1I0MZ46_9EURY</name>
<dbReference type="Proteomes" id="UP000182125">
    <property type="component" value="Unassembled WGS sequence"/>
</dbReference>
<dbReference type="EMBL" id="FOIW01000001">
    <property type="protein sequence ID" value="SEV93629.1"/>
    <property type="molecule type" value="Genomic_DNA"/>
</dbReference>
<sequence length="51" mass="5532">MMFAVGMLIAAIIIYRLIGIKGLAKWAGSQMNSTGKEITEGFQNLSNISNQ</sequence>
<proteinExistence type="predicted"/>